<gene>
    <name evidence="7" type="ORF">UFOPK1413_00610</name>
</gene>
<evidence type="ECO:0000256" key="5">
    <source>
        <dbReference type="ARBA" id="ARBA00023268"/>
    </source>
</evidence>
<keyword evidence="5" id="KW-0511">Multifunctional enzyme</keyword>
<proteinExistence type="predicted"/>
<dbReference type="InterPro" id="IPR004794">
    <property type="entry name" value="Eubact_RibD"/>
</dbReference>
<protein>
    <recommendedName>
        <fullName evidence="2">5-amino-6-(5-phosphoribosylamino)uracil reductase</fullName>
        <ecNumber evidence="2">1.1.1.193</ecNumber>
    </recommendedName>
</protein>
<dbReference type="UniPathway" id="UPA00275">
    <property type="reaction ID" value="UER00402"/>
</dbReference>
<dbReference type="EC" id="1.1.1.193" evidence="2"/>
<dbReference type="Gene3D" id="3.40.140.10">
    <property type="entry name" value="Cytidine Deaminase, domain 2"/>
    <property type="match status" value="1"/>
</dbReference>
<comment type="pathway">
    <text evidence="1">Cofactor biosynthesis; riboflavin biosynthesis; 5-amino-6-(D-ribitylamino)uracil from GTP: step 3/4.</text>
</comment>
<dbReference type="InterPro" id="IPR024072">
    <property type="entry name" value="DHFR-like_dom_sf"/>
</dbReference>
<dbReference type="GO" id="GO:0009231">
    <property type="term" value="P:riboflavin biosynthetic process"/>
    <property type="evidence" value="ECO:0007669"/>
    <property type="project" value="UniProtKB-UniPathway"/>
</dbReference>
<dbReference type="PIRSF" id="PIRSF006769">
    <property type="entry name" value="RibD"/>
    <property type="match status" value="1"/>
</dbReference>
<dbReference type="GO" id="GO:0008835">
    <property type="term" value="F:diaminohydroxyphosphoribosylaminopyrimidine deaminase activity"/>
    <property type="evidence" value="ECO:0007669"/>
    <property type="project" value="InterPro"/>
</dbReference>
<evidence type="ECO:0000256" key="1">
    <source>
        <dbReference type="ARBA" id="ARBA00004910"/>
    </source>
</evidence>
<dbReference type="Pfam" id="PF01872">
    <property type="entry name" value="RibD_C"/>
    <property type="match status" value="1"/>
</dbReference>
<dbReference type="SUPFAM" id="SSF53927">
    <property type="entry name" value="Cytidine deaminase-like"/>
    <property type="match status" value="1"/>
</dbReference>
<accession>A0A6J6BK21</accession>
<dbReference type="InterPro" id="IPR002734">
    <property type="entry name" value="RibDG_C"/>
</dbReference>
<sequence length="335" mass="35336">MPISTYDDAMRRARELAERGPRTGENPQVGCVLVDDAGTIVAEGWHRGAGTAHAEVDALSKVESARGLTAVVTLEPCNHTGRTGPCAKALIEAGVSRVVYSLDDPGQKSSGGADTLRAAGIEVVSGVLSGEGYHLVERWLTANRLGRPWVTAKWGSSLDGRTAATDGTSQWITSAESRTYIHLLRSQHDTIAIGTGTAIADNPSLTARTADGNLFPNQPLAVVIGDTPLPAGSGLWSHPRGVLQESGPLVEILERLYNIGIRSLFLEGGPRLMNSFIREGLVDEYVVCLAPILLGGDKTATSDLGIGTLTEARRLNVTSTEVMGGTIVVTAREAH</sequence>
<dbReference type="InterPro" id="IPR016193">
    <property type="entry name" value="Cytidine_deaminase-like"/>
</dbReference>
<dbReference type="PANTHER" id="PTHR38011">
    <property type="entry name" value="DIHYDROFOLATE REDUCTASE FAMILY PROTEIN (AFU_ORTHOLOGUE AFUA_8G06820)"/>
    <property type="match status" value="1"/>
</dbReference>
<keyword evidence="4" id="KW-0560">Oxidoreductase</keyword>
<organism evidence="7">
    <name type="scientific">freshwater metagenome</name>
    <dbReference type="NCBI Taxonomy" id="449393"/>
    <lineage>
        <taxon>unclassified sequences</taxon>
        <taxon>metagenomes</taxon>
        <taxon>ecological metagenomes</taxon>
    </lineage>
</organism>
<dbReference type="PANTHER" id="PTHR38011:SF7">
    <property type="entry name" value="2,5-DIAMINO-6-RIBOSYLAMINO-4(3H)-PYRIMIDINONE 5'-PHOSPHATE REDUCTASE"/>
    <property type="match status" value="1"/>
</dbReference>
<feature type="domain" description="CMP/dCMP-type deaminase" evidence="6">
    <location>
        <begin position="4"/>
        <end position="123"/>
    </location>
</feature>
<dbReference type="InterPro" id="IPR050765">
    <property type="entry name" value="Riboflavin_Biosynth_HTPR"/>
</dbReference>
<dbReference type="CDD" id="cd01284">
    <property type="entry name" value="Riboflavin_deaminase-reductase"/>
    <property type="match status" value="1"/>
</dbReference>
<evidence type="ECO:0000256" key="3">
    <source>
        <dbReference type="ARBA" id="ARBA00022857"/>
    </source>
</evidence>
<name>A0A6J6BK21_9ZZZZ</name>
<dbReference type="NCBIfam" id="TIGR00326">
    <property type="entry name" value="eubact_ribD"/>
    <property type="match status" value="1"/>
</dbReference>
<reference evidence="7" key="1">
    <citation type="submission" date="2020-05" db="EMBL/GenBank/DDBJ databases">
        <authorList>
            <person name="Chiriac C."/>
            <person name="Salcher M."/>
            <person name="Ghai R."/>
            <person name="Kavagutti S V."/>
        </authorList>
    </citation>
    <scope>NUCLEOTIDE SEQUENCE</scope>
</reference>
<evidence type="ECO:0000256" key="4">
    <source>
        <dbReference type="ARBA" id="ARBA00023002"/>
    </source>
</evidence>
<dbReference type="GO" id="GO:0008703">
    <property type="term" value="F:5-amino-6-(5-phosphoribosylamino)uracil reductase activity"/>
    <property type="evidence" value="ECO:0007669"/>
    <property type="project" value="UniProtKB-EC"/>
</dbReference>
<evidence type="ECO:0000259" key="6">
    <source>
        <dbReference type="PROSITE" id="PS51747"/>
    </source>
</evidence>
<evidence type="ECO:0000313" key="7">
    <source>
        <dbReference type="EMBL" id="CAB4538528.1"/>
    </source>
</evidence>
<dbReference type="Pfam" id="PF00383">
    <property type="entry name" value="dCMP_cyt_deam_1"/>
    <property type="match status" value="1"/>
</dbReference>
<dbReference type="Gene3D" id="3.40.430.10">
    <property type="entry name" value="Dihydrofolate Reductase, subunit A"/>
    <property type="match status" value="2"/>
</dbReference>
<dbReference type="SUPFAM" id="SSF53597">
    <property type="entry name" value="Dihydrofolate reductase-like"/>
    <property type="match status" value="1"/>
</dbReference>
<dbReference type="AlphaFoldDB" id="A0A6J6BK21"/>
<dbReference type="InterPro" id="IPR002125">
    <property type="entry name" value="CMP_dCMP_dom"/>
</dbReference>
<dbReference type="EMBL" id="CAEZSG010000082">
    <property type="protein sequence ID" value="CAB4538528.1"/>
    <property type="molecule type" value="Genomic_DNA"/>
</dbReference>
<dbReference type="PROSITE" id="PS51747">
    <property type="entry name" value="CYT_DCMP_DEAMINASES_2"/>
    <property type="match status" value="1"/>
</dbReference>
<keyword evidence="3" id="KW-0521">NADP</keyword>
<evidence type="ECO:0000256" key="2">
    <source>
        <dbReference type="ARBA" id="ARBA00013173"/>
    </source>
</evidence>